<sequence length="130" mass="14505">MSITETQTQATMELPDKEIDQVTNSSEMEVINTTENRLTSPQVTEAGASDPEEAPEETPILVYMRGNKNKRDVIDTLGSTSNTVTQHQESYLPEMTTKDTLLGDAEWLSSEGFTVPQLLINDQQDLKRTN</sequence>
<proteinExistence type="predicted"/>
<keyword evidence="3" id="KW-1185">Reference proteome</keyword>
<gene>
    <name evidence="2" type="ORF">GMARGA_LOCUS15715</name>
</gene>
<dbReference type="EMBL" id="CAJVQB010010998">
    <property type="protein sequence ID" value="CAG8744438.1"/>
    <property type="molecule type" value="Genomic_DNA"/>
</dbReference>
<organism evidence="2 3">
    <name type="scientific">Gigaspora margarita</name>
    <dbReference type="NCBI Taxonomy" id="4874"/>
    <lineage>
        <taxon>Eukaryota</taxon>
        <taxon>Fungi</taxon>
        <taxon>Fungi incertae sedis</taxon>
        <taxon>Mucoromycota</taxon>
        <taxon>Glomeromycotina</taxon>
        <taxon>Glomeromycetes</taxon>
        <taxon>Diversisporales</taxon>
        <taxon>Gigasporaceae</taxon>
        <taxon>Gigaspora</taxon>
    </lineage>
</organism>
<name>A0ABN7V919_GIGMA</name>
<dbReference type="Proteomes" id="UP000789901">
    <property type="component" value="Unassembled WGS sequence"/>
</dbReference>
<feature type="region of interest" description="Disordered" evidence="1">
    <location>
        <begin position="1"/>
        <end position="57"/>
    </location>
</feature>
<evidence type="ECO:0000256" key="1">
    <source>
        <dbReference type="SAM" id="MobiDB-lite"/>
    </source>
</evidence>
<feature type="compositionally biased region" description="Polar residues" evidence="1">
    <location>
        <begin position="1"/>
        <end position="11"/>
    </location>
</feature>
<reference evidence="2 3" key="1">
    <citation type="submission" date="2021-06" db="EMBL/GenBank/DDBJ databases">
        <authorList>
            <person name="Kallberg Y."/>
            <person name="Tangrot J."/>
            <person name="Rosling A."/>
        </authorList>
    </citation>
    <scope>NUCLEOTIDE SEQUENCE [LARGE SCALE GENOMIC DNA]</scope>
    <source>
        <strain evidence="2 3">120-4 pot B 10/14</strain>
    </source>
</reference>
<comment type="caution">
    <text evidence="2">The sequence shown here is derived from an EMBL/GenBank/DDBJ whole genome shotgun (WGS) entry which is preliminary data.</text>
</comment>
<evidence type="ECO:0000313" key="3">
    <source>
        <dbReference type="Proteomes" id="UP000789901"/>
    </source>
</evidence>
<feature type="compositionally biased region" description="Polar residues" evidence="1">
    <location>
        <begin position="21"/>
        <end position="43"/>
    </location>
</feature>
<accession>A0ABN7V919</accession>
<evidence type="ECO:0000313" key="2">
    <source>
        <dbReference type="EMBL" id="CAG8744438.1"/>
    </source>
</evidence>
<protein>
    <submittedName>
        <fullName evidence="2">15907_t:CDS:1</fullName>
    </submittedName>
</protein>